<evidence type="ECO:0000259" key="6">
    <source>
        <dbReference type="Pfam" id="PF01694"/>
    </source>
</evidence>
<keyword evidence="2 5" id="KW-0812">Transmembrane</keyword>
<dbReference type="InterPro" id="IPR022764">
    <property type="entry name" value="Peptidase_S54_rhomboid_dom"/>
</dbReference>
<keyword evidence="3 5" id="KW-1133">Transmembrane helix</keyword>
<dbReference type="EMBL" id="JBBMER010000005">
    <property type="protein sequence ID" value="MEQ2379895.1"/>
    <property type="molecule type" value="Genomic_DNA"/>
</dbReference>
<feature type="transmembrane region" description="Helical" evidence="5">
    <location>
        <begin position="118"/>
        <end position="135"/>
    </location>
</feature>
<feature type="transmembrane region" description="Helical" evidence="5">
    <location>
        <begin position="7"/>
        <end position="30"/>
    </location>
</feature>
<evidence type="ECO:0000256" key="3">
    <source>
        <dbReference type="ARBA" id="ARBA00022989"/>
    </source>
</evidence>
<name>A0ABV1BWM0_9FIRM</name>
<dbReference type="GO" id="GO:0006508">
    <property type="term" value="P:proteolysis"/>
    <property type="evidence" value="ECO:0007669"/>
    <property type="project" value="UniProtKB-KW"/>
</dbReference>
<feature type="transmembrane region" description="Helical" evidence="5">
    <location>
        <begin position="95"/>
        <end position="112"/>
    </location>
</feature>
<evidence type="ECO:0000313" key="7">
    <source>
        <dbReference type="EMBL" id="MEQ2379895.1"/>
    </source>
</evidence>
<feature type="domain" description="Peptidase S54 rhomboid" evidence="6">
    <location>
        <begin position="53"/>
        <end position="185"/>
    </location>
</feature>
<dbReference type="InterPro" id="IPR035952">
    <property type="entry name" value="Rhomboid-like_sf"/>
</dbReference>
<comment type="caution">
    <text evidence="7">The sequence shown here is derived from an EMBL/GenBank/DDBJ whole genome shotgun (WGS) entry which is preliminary data.</text>
</comment>
<dbReference type="RefSeq" id="WP_349153655.1">
    <property type="nucleotide sequence ID" value="NZ_JBBMER010000005.1"/>
</dbReference>
<dbReference type="Pfam" id="PF01694">
    <property type="entry name" value="Rhomboid"/>
    <property type="match status" value="1"/>
</dbReference>
<feature type="transmembrane region" description="Helical" evidence="5">
    <location>
        <begin position="169"/>
        <end position="186"/>
    </location>
</feature>
<dbReference type="Proteomes" id="UP001442364">
    <property type="component" value="Unassembled WGS sequence"/>
</dbReference>
<sequence length="193" mass="21296">MKRKIKITFNAPVVLGFAAICFIATLLNYLTNGKSNQMIFMTYHSSLMSPLTYLRLFTHVFGHDGWQHFIGNMAYILLLGPMLEEKHGPMKIIEVIAVTALVTGVINYLFFWNTALCGASGVVFAFILMASFTSFREGEIPITFILVAAIYLGQQVYDGVVLDDNISNMAHVVGGIVGGILGFSLNKRSKYGI</sequence>
<dbReference type="SUPFAM" id="SSF144091">
    <property type="entry name" value="Rhomboid-like"/>
    <property type="match status" value="1"/>
</dbReference>
<comment type="subcellular location">
    <subcellularLocation>
        <location evidence="1">Membrane</location>
        <topology evidence="1">Multi-pass membrane protein</topology>
    </subcellularLocation>
</comment>
<evidence type="ECO:0000256" key="1">
    <source>
        <dbReference type="ARBA" id="ARBA00004141"/>
    </source>
</evidence>
<dbReference type="EC" id="3.4.21.105" evidence="7"/>
<evidence type="ECO:0000256" key="2">
    <source>
        <dbReference type="ARBA" id="ARBA00022692"/>
    </source>
</evidence>
<keyword evidence="8" id="KW-1185">Reference proteome</keyword>
<reference evidence="7 8" key="1">
    <citation type="submission" date="2024-03" db="EMBL/GenBank/DDBJ databases">
        <title>Human intestinal bacterial collection.</title>
        <authorList>
            <person name="Pauvert C."/>
            <person name="Hitch T.C.A."/>
            <person name="Clavel T."/>
        </authorList>
    </citation>
    <scope>NUCLEOTIDE SEQUENCE [LARGE SCALE GENOMIC DNA]</scope>
    <source>
        <strain evidence="7 8">CLA-AA-H255</strain>
    </source>
</reference>
<dbReference type="PANTHER" id="PTHR43066:SF5">
    <property type="entry name" value="RHOMBOID-LIKE PROTEIN 11, CHLOROPLASTIC-RELATED"/>
    <property type="match status" value="1"/>
</dbReference>
<dbReference type="PANTHER" id="PTHR43066">
    <property type="entry name" value="RHOMBOID-RELATED PROTEIN"/>
    <property type="match status" value="1"/>
</dbReference>
<keyword evidence="7" id="KW-0645">Protease</keyword>
<evidence type="ECO:0000256" key="4">
    <source>
        <dbReference type="ARBA" id="ARBA00023136"/>
    </source>
</evidence>
<evidence type="ECO:0000313" key="8">
    <source>
        <dbReference type="Proteomes" id="UP001442364"/>
    </source>
</evidence>
<organism evidence="7 8">
    <name type="scientific">[Lactobacillus] rogosae</name>
    <dbReference type="NCBI Taxonomy" id="706562"/>
    <lineage>
        <taxon>Bacteria</taxon>
        <taxon>Bacillati</taxon>
        <taxon>Bacillota</taxon>
        <taxon>Clostridia</taxon>
        <taxon>Lachnospirales</taxon>
        <taxon>Lachnospiraceae</taxon>
        <taxon>Lachnospira</taxon>
    </lineage>
</organism>
<evidence type="ECO:0000256" key="5">
    <source>
        <dbReference type="SAM" id="Phobius"/>
    </source>
</evidence>
<keyword evidence="4 5" id="KW-0472">Membrane</keyword>
<gene>
    <name evidence="7" type="ORF">WMO14_08390</name>
</gene>
<keyword evidence="7" id="KW-0378">Hydrolase</keyword>
<protein>
    <submittedName>
        <fullName evidence="7">Rhomboid family intramembrane serine protease</fullName>
        <ecNumber evidence="7">3.4.21.105</ecNumber>
    </submittedName>
</protein>
<accession>A0ABV1BWM0</accession>
<dbReference type="GO" id="GO:0008233">
    <property type="term" value="F:peptidase activity"/>
    <property type="evidence" value="ECO:0007669"/>
    <property type="project" value="UniProtKB-KW"/>
</dbReference>
<dbReference type="Gene3D" id="1.20.1540.10">
    <property type="entry name" value="Rhomboid-like"/>
    <property type="match status" value="1"/>
</dbReference>
<proteinExistence type="predicted"/>